<keyword evidence="3" id="KW-1185">Reference proteome</keyword>
<evidence type="ECO:0000313" key="3">
    <source>
        <dbReference type="Proteomes" id="UP000002051"/>
    </source>
</evidence>
<dbReference type="EMBL" id="CM001222">
    <property type="protein sequence ID" value="KEH25037.1"/>
    <property type="molecule type" value="Genomic_DNA"/>
</dbReference>
<name>A0A072U5U2_MEDTR</name>
<dbReference type="HOGENOM" id="CLU_2187865_0_0_1"/>
<evidence type="ECO:0000313" key="1">
    <source>
        <dbReference type="EMBL" id="KEH25037.1"/>
    </source>
</evidence>
<dbReference type="EnsemblPlants" id="KEH25037">
    <property type="protein sequence ID" value="KEH25037"/>
    <property type="gene ID" value="MTR_6g013975"/>
</dbReference>
<reference evidence="2" key="3">
    <citation type="submission" date="2015-04" db="UniProtKB">
        <authorList>
            <consortium name="EnsemblPlants"/>
        </authorList>
    </citation>
    <scope>IDENTIFICATION</scope>
    <source>
        <strain evidence="2">cv. Jemalong A17</strain>
    </source>
</reference>
<gene>
    <name evidence="1" type="ordered locus">MTR_6g013975</name>
</gene>
<sequence>MCNLSWTCLIYLQIIIQRASNWLNHLNMNKKHQHSNPSLIANSFINQSSTQTTICHTFLYSLLHTNRIHIQFNCSRSHPSCIYRTLQHSPKLFHKRTTIANEFNKIGPS</sequence>
<reference evidence="1 3" key="1">
    <citation type="journal article" date="2011" name="Nature">
        <title>The Medicago genome provides insight into the evolution of rhizobial symbioses.</title>
        <authorList>
            <person name="Young N.D."/>
            <person name="Debelle F."/>
            <person name="Oldroyd G.E."/>
            <person name="Geurts R."/>
            <person name="Cannon S.B."/>
            <person name="Udvardi M.K."/>
            <person name="Benedito V.A."/>
            <person name="Mayer K.F."/>
            <person name="Gouzy J."/>
            <person name="Schoof H."/>
            <person name="Van de Peer Y."/>
            <person name="Proost S."/>
            <person name="Cook D.R."/>
            <person name="Meyers B.C."/>
            <person name="Spannagl M."/>
            <person name="Cheung F."/>
            <person name="De Mita S."/>
            <person name="Krishnakumar V."/>
            <person name="Gundlach H."/>
            <person name="Zhou S."/>
            <person name="Mudge J."/>
            <person name="Bharti A.K."/>
            <person name="Murray J.D."/>
            <person name="Naoumkina M.A."/>
            <person name="Rosen B."/>
            <person name="Silverstein K.A."/>
            <person name="Tang H."/>
            <person name="Rombauts S."/>
            <person name="Zhao P.X."/>
            <person name="Zhou P."/>
            <person name="Barbe V."/>
            <person name="Bardou P."/>
            <person name="Bechner M."/>
            <person name="Bellec A."/>
            <person name="Berger A."/>
            <person name="Berges H."/>
            <person name="Bidwell S."/>
            <person name="Bisseling T."/>
            <person name="Choisne N."/>
            <person name="Couloux A."/>
            <person name="Denny R."/>
            <person name="Deshpande S."/>
            <person name="Dai X."/>
            <person name="Doyle J.J."/>
            <person name="Dudez A.M."/>
            <person name="Farmer A.D."/>
            <person name="Fouteau S."/>
            <person name="Franken C."/>
            <person name="Gibelin C."/>
            <person name="Gish J."/>
            <person name="Goldstein S."/>
            <person name="Gonzalez A.J."/>
            <person name="Green P.J."/>
            <person name="Hallab A."/>
            <person name="Hartog M."/>
            <person name="Hua A."/>
            <person name="Humphray S.J."/>
            <person name="Jeong D.H."/>
            <person name="Jing Y."/>
            <person name="Jocker A."/>
            <person name="Kenton S.M."/>
            <person name="Kim D.J."/>
            <person name="Klee K."/>
            <person name="Lai H."/>
            <person name="Lang C."/>
            <person name="Lin S."/>
            <person name="Macmil S.L."/>
            <person name="Magdelenat G."/>
            <person name="Matthews L."/>
            <person name="McCorrison J."/>
            <person name="Monaghan E.L."/>
            <person name="Mun J.H."/>
            <person name="Najar F.Z."/>
            <person name="Nicholson C."/>
            <person name="Noirot C."/>
            <person name="O'Bleness M."/>
            <person name="Paule C.R."/>
            <person name="Poulain J."/>
            <person name="Prion F."/>
            <person name="Qin B."/>
            <person name="Qu C."/>
            <person name="Retzel E.F."/>
            <person name="Riddle C."/>
            <person name="Sallet E."/>
            <person name="Samain S."/>
            <person name="Samson N."/>
            <person name="Sanders I."/>
            <person name="Saurat O."/>
            <person name="Scarpelli C."/>
            <person name="Schiex T."/>
            <person name="Segurens B."/>
            <person name="Severin A.J."/>
            <person name="Sherrier D.J."/>
            <person name="Shi R."/>
            <person name="Sims S."/>
            <person name="Singer S.R."/>
            <person name="Sinharoy S."/>
            <person name="Sterck L."/>
            <person name="Viollet A."/>
            <person name="Wang B.B."/>
            <person name="Wang K."/>
            <person name="Wang M."/>
            <person name="Wang X."/>
            <person name="Warfsmann J."/>
            <person name="Weissenbach J."/>
            <person name="White D.D."/>
            <person name="White J.D."/>
            <person name="Wiley G.B."/>
            <person name="Wincker P."/>
            <person name="Xing Y."/>
            <person name="Yang L."/>
            <person name="Yao Z."/>
            <person name="Ying F."/>
            <person name="Zhai J."/>
            <person name="Zhou L."/>
            <person name="Zuber A."/>
            <person name="Denarie J."/>
            <person name="Dixon R.A."/>
            <person name="May G.D."/>
            <person name="Schwartz D.C."/>
            <person name="Rogers J."/>
            <person name="Quetier F."/>
            <person name="Town C.D."/>
            <person name="Roe B.A."/>
        </authorList>
    </citation>
    <scope>NUCLEOTIDE SEQUENCE [LARGE SCALE GENOMIC DNA]</scope>
    <source>
        <strain evidence="1">A17</strain>
        <strain evidence="2 3">cv. Jemalong A17</strain>
    </source>
</reference>
<proteinExistence type="predicted"/>
<dbReference type="Proteomes" id="UP000002051">
    <property type="component" value="Chromosome 6"/>
</dbReference>
<dbReference type="AlphaFoldDB" id="A0A072U5U2"/>
<protein>
    <submittedName>
        <fullName evidence="1 2">Uncharacterized protein</fullName>
    </submittedName>
</protein>
<reference evidence="1 3" key="2">
    <citation type="journal article" date="2014" name="BMC Genomics">
        <title>An improved genome release (version Mt4.0) for the model legume Medicago truncatula.</title>
        <authorList>
            <person name="Tang H."/>
            <person name="Krishnakumar V."/>
            <person name="Bidwell S."/>
            <person name="Rosen B."/>
            <person name="Chan A."/>
            <person name="Zhou S."/>
            <person name="Gentzbittel L."/>
            <person name="Childs K.L."/>
            <person name="Yandell M."/>
            <person name="Gundlach H."/>
            <person name="Mayer K.F."/>
            <person name="Schwartz D.C."/>
            <person name="Town C.D."/>
        </authorList>
    </citation>
    <scope>GENOME REANNOTATION</scope>
    <source>
        <strain evidence="1">A17</strain>
        <strain evidence="2 3">cv. Jemalong A17</strain>
    </source>
</reference>
<accession>A0A072U5U2</accession>
<organism evidence="1 3">
    <name type="scientific">Medicago truncatula</name>
    <name type="common">Barrel medic</name>
    <name type="synonym">Medicago tribuloides</name>
    <dbReference type="NCBI Taxonomy" id="3880"/>
    <lineage>
        <taxon>Eukaryota</taxon>
        <taxon>Viridiplantae</taxon>
        <taxon>Streptophyta</taxon>
        <taxon>Embryophyta</taxon>
        <taxon>Tracheophyta</taxon>
        <taxon>Spermatophyta</taxon>
        <taxon>Magnoliopsida</taxon>
        <taxon>eudicotyledons</taxon>
        <taxon>Gunneridae</taxon>
        <taxon>Pentapetalae</taxon>
        <taxon>rosids</taxon>
        <taxon>fabids</taxon>
        <taxon>Fabales</taxon>
        <taxon>Fabaceae</taxon>
        <taxon>Papilionoideae</taxon>
        <taxon>50 kb inversion clade</taxon>
        <taxon>NPAAA clade</taxon>
        <taxon>Hologalegina</taxon>
        <taxon>IRL clade</taxon>
        <taxon>Trifolieae</taxon>
        <taxon>Medicago</taxon>
    </lineage>
</organism>
<evidence type="ECO:0000313" key="2">
    <source>
        <dbReference type="EnsemblPlants" id="KEH25037"/>
    </source>
</evidence>